<dbReference type="WBParaSite" id="SRDH1_84260.1">
    <property type="protein sequence ID" value="SRDH1_84260.1"/>
    <property type="gene ID" value="SRDH1_84260"/>
</dbReference>
<dbReference type="AlphaFoldDB" id="A0AA85G922"/>
<dbReference type="Proteomes" id="UP000050792">
    <property type="component" value="Unassembled WGS sequence"/>
</dbReference>
<evidence type="ECO:0000256" key="2">
    <source>
        <dbReference type="ARBA" id="ARBA00022448"/>
    </source>
</evidence>
<evidence type="ECO:0000259" key="11">
    <source>
        <dbReference type="Pfam" id="PF00999"/>
    </source>
</evidence>
<evidence type="ECO:0000256" key="1">
    <source>
        <dbReference type="ARBA" id="ARBA00004141"/>
    </source>
</evidence>
<name>A0AA85G922_9TREM</name>
<dbReference type="Pfam" id="PF00999">
    <property type="entry name" value="Na_H_Exchanger"/>
    <property type="match status" value="1"/>
</dbReference>
<dbReference type="Gene3D" id="6.10.140.1330">
    <property type="match status" value="1"/>
</dbReference>
<feature type="transmembrane region" description="Helical" evidence="10">
    <location>
        <begin position="283"/>
        <end position="300"/>
    </location>
</feature>
<keyword evidence="2 9" id="KW-0813">Transport</keyword>
<evidence type="ECO:0000256" key="5">
    <source>
        <dbReference type="ARBA" id="ARBA00023053"/>
    </source>
</evidence>
<dbReference type="GO" id="GO:0051453">
    <property type="term" value="P:regulation of intracellular pH"/>
    <property type="evidence" value="ECO:0007669"/>
    <property type="project" value="TreeGrafter"/>
</dbReference>
<dbReference type="InterPro" id="IPR004709">
    <property type="entry name" value="NaH_exchanger"/>
</dbReference>
<feature type="transmembrane region" description="Helical" evidence="10">
    <location>
        <begin position="188"/>
        <end position="207"/>
    </location>
</feature>
<sequence>MILLINKCRSIMNDHLSISMIYLLLLFNFINDVNGSSNHEEIAVVKWKFNDYEVHITVMLFLLSVVFIKIAYHHIPYISSYIPESFILIIIGIIFGAIIRYGIDQGSIKILSWKFTPEIFFNYLLPPIILESAYSLYNRTFSEYLGTVLIFAVLGTIFNFLLIGFIMYGLYISGALGYPQITVDLSSFLLFSSLIVAIDPVAVLAIFQDIGLELNLYYIVFGESLLNDAITVVLYEIMIAFTGKDNITGTQIGIGIASFFTVSFGGLFIGVIFGILTCLITRIRSHLAVFTILLLSYFSYIMANCVGWSGIISMIGCGLIQTAYAFHNVDSQTRITVHNFIRVISEISESVIFLFLGIAVIGETLKWHTGYILWSLLICLLTRFIIVLIMTSIVNLINIDDIKITFKEQIILIYGGLRGAVAFSLAILIPTDILGSNGEENQSLIVTTTLFIIIFTVGFMGITMKPLVKLLKIRMENKKILSLFQSLNNNILDELLAAMEIIINCKRRNVLRDFFKNIDEKYIRKLLQNKPEYYNEKLFQIYEKISLRLHYAAIRPNQSKCLLTDLPDTITYKYLTNQLSINNGNNNIININNNNTNNSNNNNNRDSDYSITDIINTYPNDFIDENDDNDIDNNNEKSKEKFKKIKCLFKRKKFSIIDQQHIEDGNLINQSINNNNNSNNINNNTNNINNNNTNNSNNNNIDNDNNQQMIISRKSKRNPILPNITEQQTEFNNQFINILLERNRELMLKLKKQSKSKLSEIDLPVASSSSSSSSSSAGVAVTGGTTIASSSLMPSKLSDIQINKNILSSNINNTKNDKQQMKQSQYITQSIIQDKRHKKSF</sequence>
<dbReference type="GO" id="GO:0015386">
    <property type="term" value="F:potassium:proton antiporter activity"/>
    <property type="evidence" value="ECO:0007669"/>
    <property type="project" value="TreeGrafter"/>
</dbReference>
<dbReference type="InterPro" id="IPR006153">
    <property type="entry name" value="Cation/H_exchanger_TM"/>
</dbReference>
<keyword evidence="5" id="KW-0915">Sodium</keyword>
<dbReference type="PANTHER" id="PTHR10110">
    <property type="entry name" value="SODIUM/HYDROGEN EXCHANGER"/>
    <property type="match status" value="1"/>
</dbReference>
<evidence type="ECO:0000313" key="12">
    <source>
        <dbReference type="Proteomes" id="UP000050792"/>
    </source>
</evidence>
<feature type="transmembrane region" description="Helical" evidence="10">
    <location>
        <begin position="347"/>
        <end position="365"/>
    </location>
</feature>
<reference evidence="13" key="2">
    <citation type="submission" date="2023-11" db="UniProtKB">
        <authorList>
            <consortium name="WormBaseParasite"/>
        </authorList>
    </citation>
    <scope>IDENTIFICATION</scope>
</reference>
<feature type="transmembrane region" description="Helical" evidence="10">
    <location>
        <begin position="252"/>
        <end position="276"/>
    </location>
</feature>
<evidence type="ECO:0000256" key="9">
    <source>
        <dbReference type="RuleBase" id="RU003722"/>
    </source>
</evidence>
<reference evidence="12" key="1">
    <citation type="submission" date="2022-06" db="EMBL/GenBank/DDBJ databases">
        <authorList>
            <person name="Berger JAMES D."/>
            <person name="Berger JAMES D."/>
        </authorList>
    </citation>
    <scope>NUCLEOTIDE SEQUENCE [LARGE SCALE GENOMIC DNA]</scope>
</reference>
<protein>
    <recommendedName>
        <fullName evidence="9">Sodium/hydrogen exchanger</fullName>
    </recommendedName>
</protein>
<feature type="domain" description="Cation/H+ exchanger transmembrane" evidence="11">
    <location>
        <begin position="65"/>
        <end position="469"/>
    </location>
</feature>
<feature type="transmembrane region" description="Helical" evidence="10">
    <location>
        <begin position="371"/>
        <end position="399"/>
    </location>
</feature>
<keyword evidence="12" id="KW-1185">Reference proteome</keyword>
<feature type="transmembrane region" description="Helical" evidence="10">
    <location>
        <begin position="144"/>
        <end position="168"/>
    </location>
</feature>
<keyword evidence="6 9" id="KW-0406">Ion transport</keyword>
<proteinExistence type="inferred from homology"/>
<organism evidence="12 13">
    <name type="scientific">Schistosoma rodhaini</name>
    <dbReference type="NCBI Taxonomy" id="6188"/>
    <lineage>
        <taxon>Eukaryota</taxon>
        <taxon>Metazoa</taxon>
        <taxon>Spiralia</taxon>
        <taxon>Lophotrochozoa</taxon>
        <taxon>Platyhelminthes</taxon>
        <taxon>Trematoda</taxon>
        <taxon>Digenea</taxon>
        <taxon>Strigeidida</taxon>
        <taxon>Schistosomatoidea</taxon>
        <taxon>Schistosomatidae</taxon>
        <taxon>Schistosoma</taxon>
    </lineage>
</organism>
<feature type="transmembrane region" description="Helical" evidence="10">
    <location>
        <begin position="54"/>
        <end position="72"/>
    </location>
</feature>
<evidence type="ECO:0000313" key="13">
    <source>
        <dbReference type="WBParaSite" id="SRDH1_84260.1"/>
    </source>
</evidence>
<feature type="transmembrane region" description="Helical" evidence="10">
    <location>
        <begin position="84"/>
        <end position="103"/>
    </location>
</feature>
<evidence type="ECO:0000256" key="3">
    <source>
        <dbReference type="ARBA" id="ARBA00022692"/>
    </source>
</evidence>
<comment type="similarity">
    <text evidence="9">Belongs to the monovalent cation:proton antiporter 1 (CPA1) transporter (TC 2.A.36) family.</text>
</comment>
<dbReference type="PRINTS" id="PR01084">
    <property type="entry name" value="NAHEXCHNGR"/>
</dbReference>
<dbReference type="InterPro" id="IPR018422">
    <property type="entry name" value="Cation/H_exchanger_CPA1"/>
</dbReference>
<keyword evidence="4 10" id="KW-1133">Transmembrane helix</keyword>
<accession>A0AA85G922</accession>
<evidence type="ECO:0000256" key="8">
    <source>
        <dbReference type="ARBA" id="ARBA00023201"/>
    </source>
</evidence>
<feature type="transmembrane region" description="Helical" evidence="10">
    <location>
        <begin position="443"/>
        <end position="468"/>
    </location>
</feature>
<evidence type="ECO:0000256" key="6">
    <source>
        <dbReference type="ARBA" id="ARBA00023065"/>
    </source>
</evidence>
<dbReference type="GO" id="GO:0098719">
    <property type="term" value="P:sodium ion import across plasma membrane"/>
    <property type="evidence" value="ECO:0007669"/>
    <property type="project" value="TreeGrafter"/>
</dbReference>
<feature type="transmembrane region" description="Helical" evidence="10">
    <location>
        <begin position="306"/>
        <end position="326"/>
    </location>
</feature>
<keyword evidence="8 9" id="KW-0739">Sodium transport</keyword>
<keyword evidence="7 10" id="KW-0472">Membrane</keyword>
<dbReference type="GO" id="GO:0015385">
    <property type="term" value="F:sodium:proton antiporter activity"/>
    <property type="evidence" value="ECO:0007669"/>
    <property type="project" value="InterPro"/>
</dbReference>
<comment type="subcellular location">
    <subcellularLocation>
        <location evidence="1">Membrane</location>
        <topology evidence="1">Multi-pass membrane protein</topology>
    </subcellularLocation>
</comment>
<feature type="transmembrane region" description="Helical" evidence="10">
    <location>
        <begin position="216"/>
        <end position="240"/>
    </location>
</feature>
<evidence type="ECO:0000256" key="4">
    <source>
        <dbReference type="ARBA" id="ARBA00022989"/>
    </source>
</evidence>
<dbReference type="PANTHER" id="PTHR10110:SF126">
    <property type="entry name" value="NA(+)_H(+) EXCHANGER PROTEIN 7"/>
    <property type="match status" value="1"/>
</dbReference>
<keyword evidence="3 9" id="KW-0812">Transmembrane</keyword>
<keyword evidence="9" id="KW-0050">Antiport</keyword>
<feature type="transmembrane region" description="Helical" evidence="10">
    <location>
        <begin position="411"/>
        <end position="431"/>
    </location>
</feature>
<dbReference type="GO" id="GO:0005886">
    <property type="term" value="C:plasma membrane"/>
    <property type="evidence" value="ECO:0007669"/>
    <property type="project" value="TreeGrafter"/>
</dbReference>
<dbReference type="NCBIfam" id="TIGR00840">
    <property type="entry name" value="b_cpa1"/>
    <property type="match status" value="1"/>
</dbReference>
<evidence type="ECO:0000256" key="10">
    <source>
        <dbReference type="SAM" id="Phobius"/>
    </source>
</evidence>
<evidence type="ECO:0000256" key="7">
    <source>
        <dbReference type="ARBA" id="ARBA00023136"/>
    </source>
</evidence>